<dbReference type="InterPro" id="IPR011990">
    <property type="entry name" value="TPR-like_helical_dom_sf"/>
</dbReference>
<dbReference type="Gene3D" id="1.10.220.160">
    <property type="match status" value="1"/>
</dbReference>
<dbReference type="PANTHER" id="PTHR46402">
    <property type="entry name" value="SET AND MYND DOMAIN-CONTAINING PROTEIN 5"/>
    <property type="match status" value="1"/>
</dbReference>
<keyword evidence="3" id="KW-0949">S-adenosyl-L-methionine</keyword>
<dbReference type="Proteomes" id="UP000789375">
    <property type="component" value="Unassembled WGS sequence"/>
</dbReference>
<keyword evidence="2" id="KW-0808">Transferase</keyword>
<dbReference type="PANTHER" id="PTHR46402:SF2">
    <property type="entry name" value="HISTONE-LYSINE N-TRIMETHYLTRANSFERASE SMYD5"/>
    <property type="match status" value="1"/>
</dbReference>
<dbReference type="GO" id="GO:0042799">
    <property type="term" value="F:histone H4K20 methyltransferase activity"/>
    <property type="evidence" value="ECO:0007669"/>
    <property type="project" value="TreeGrafter"/>
</dbReference>
<dbReference type="AlphaFoldDB" id="A0A9N9DEU2"/>
<dbReference type="EMBL" id="CAJVPP010003563">
    <property type="protein sequence ID" value="CAG8632521.1"/>
    <property type="molecule type" value="Genomic_DNA"/>
</dbReference>
<dbReference type="Gene3D" id="6.10.140.2220">
    <property type="match status" value="1"/>
</dbReference>
<dbReference type="SUPFAM" id="SSF48452">
    <property type="entry name" value="TPR-like"/>
    <property type="match status" value="1"/>
</dbReference>
<gene>
    <name evidence="4" type="ORF">FMOSSE_LOCUS10563</name>
</gene>
<dbReference type="Gene3D" id="2.170.270.10">
    <property type="entry name" value="SET domain"/>
    <property type="match status" value="1"/>
</dbReference>
<evidence type="ECO:0000313" key="5">
    <source>
        <dbReference type="Proteomes" id="UP000789375"/>
    </source>
</evidence>
<dbReference type="Gene3D" id="1.25.40.10">
    <property type="entry name" value="Tetratricopeptide repeat domain"/>
    <property type="match status" value="1"/>
</dbReference>
<keyword evidence="5" id="KW-1185">Reference proteome</keyword>
<evidence type="ECO:0000256" key="2">
    <source>
        <dbReference type="ARBA" id="ARBA00022679"/>
    </source>
</evidence>
<proteinExistence type="predicted"/>
<evidence type="ECO:0000313" key="4">
    <source>
        <dbReference type="EMBL" id="CAG8632521.1"/>
    </source>
</evidence>
<dbReference type="GO" id="GO:0032259">
    <property type="term" value="P:methylation"/>
    <property type="evidence" value="ECO:0007669"/>
    <property type="project" value="UniProtKB-KW"/>
</dbReference>
<name>A0A9N9DEU2_FUNMO</name>
<accession>A0A9N9DEU2</accession>
<protein>
    <submittedName>
        <fullName evidence="4">4801_t:CDS:1</fullName>
    </submittedName>
</protein>
<reference evidence="4" key="1">
    <citation type="submission" date="2021-06" db="EMBL/GenBank/DDBJ databases">
        <authorList>
            <person name="Kallberg Y."/>
            <person name="Tangrot J."/>
            <person name="Rosling A."/>
        </authorList>
    </citation>
    <scope>NUCLEOTIDE SEQUENCE</scope>
    <source>
        <strain evidence="4">87-6 pot B 2015</strain>
    </source>
</reference>
<sequence length="544" mass="63498">MFGLVNGFCDQKPEMNRPNISLSHLTSKLFYIRRDYREKGKEAIKQGDYISAWQHYTDGLQDTPKDPYLWCNRAFTCLKAGYPELAEAYSALGLPKDAAVEYNACIDLVGKDPDYPKSDFKMLEKKKEEHYKTSSLFEQFLHTNGMDPLSIEQPMRHGFYKFDKKYPWDKRYEERTSEESLKQLQQKLDAASKDLLKVSIVDIDSSAQLGIFVKDSISTHRIVFQENPFLPAHNYYVFRCDYCFHELKDLIPTDSYYQPRRVRADREAYTCPKKKCKEVFCSKKCHNLAWNLYHQPLCGKNDDIQEIIDIIRSDKIGVLQYLMLTIRLFAVAIFRDICPLDIEEIKHLSRFTPALTPYKGRMVYDPSLHQIYTTILRILDISKFDLRYDFWIFITVMNMVMPNTYPGPGELEAMDTSVLYPLSSLFNHSCAPNLLDAQYLSQDYDNSAGTIRDSARMLCSINDNDNSYHPARIFFSVLTDIKSDHQAFKSYCNPRHDKVERHAGLATTFGFICKCKRCEFESGESQQYPVNWYFHYSVLPDWAK</sequence>
<evidence type="ECO:0000256" key="3">
    <source>
        <dbReference type="ARBA" id="ARBA00022691"/>
    </source>
</evidence>
<comment type="caution">
    <text evidence="4">The sequence shown here is derived from an EMBL/GenBank/DDBJ whole genome shotgun (WGS) entry which is preliminary data.</text>
</comment>
<keyword evidence="1" id="KW-0489">Methyltransferase</keyword>
<dbReference type="SUPFAM" id="SSF82199">
    <property type="entry name" value="SET domain"/>
    <property type="match status" value="1"/>
</dbReference>
<dbReference type="InterPro" id="IPR046341">
    <property type="entry name" value="SET_dom_sf"/>
</dbReference>
<dbReference type="GO" id="GO:0045814">
    <property type="term" value="P:negative regulation of gene expression, epigenetic"/>
    <property type="evidence" value="ECO:0007669"/>
    <property type="project" value="TreeGrafter"/>
</dbReference>
<evidence type="ECO:0000256" key="1">
    <source>
        <dbReference type="ARBA" id="ARBA00022603"/>
    </source>
</evidence>
<organism evidence="4 5">
    <name type="scientific">Funneliformis mosseae</name>
    <name type="common">Endomycorrhizal fungus</name>
    <name type="synonym">Glomus mosseae</name>
    <dbReference type="NCBI Taxonomy" id="27381"/>
    <lineage>
        <taxon>Eukaryota</taxon>
        <taxon>Fungi</taxon>
        <taxon>Fungi incertae sedis</taxon>
        <taxon>Mucoromycota</taxon>
        <taxon>Glomeromycotina</taxon>
        <taxon>Glomeromycetes</taxon>
        <taxon>Glomerales</taxon>
        <taxon>Glomeraceae</taxon>
        <taxon>Funneliformis</taxon>
    </lineage>
</organism>